<feature type="region of interest" description="Disordered" evidence="1">
    <location>
        <begin position="547"/>
        <end position="577"/>
    </location>
</feature>
<keyword evidence="3" id="KW-1185">Reference proteome</keyword>
<accession>A0A9P3UKM9</accession>
<comment type="caution">
    <text evidence="2">The sequence shown here is derived from an EMBL/GenBank/DDBJ whole genome shotgun (WGS) entry which is preliminary data.</text>
</comment>
<evidence type="ECO:0000313" key="2">
    <source>
        <dbReference type="EMBL" id="GLB38304.1"/>
    </source>
</evidence>
<feature type="compositionally biased region" description="Basic and acidic residues" evidence="1">
    <location>
        <begin position="560"/>
        <end position="577"/>
    </location>
</feature>
<evidence type="ECO:0000256" key="1">
    <source>
        <dbReference type="SAM" id="MobiDB-lite"/>
    </source>
</evidence>
<gene>
    <name evidence="2" type="ORF">LshimejAT787_0501690</name>
</gene>
<feature type="compositionally biased region" description="Polar residues" evidence="1">
    <location>
        <begin position="110"/>
        <end position="119"/>
    </location>
</feature>
<dbReference type="Proteomes" id="UP001063166">
    <property type="component" value="Unassembled WGS sequence"/>
</dbReference>
<proteinExistence type="predicted"/>
<organism evidence="2 3">
    <name type="scientific">Lyophyllum shimeji</name>
    <name type="common">Hon-shimeji</name>
    <name type="synonym">Tricholoma shimeji</name>
    <dbReference type="NCBI Taxonomy" id="47721"/>
    <lineage>
        <taxon>Eukaryota</taxon>
        <taxon>Fungi</taxon>
        <taxon>Dikarya</taxon>
        <taxon>Basidiomycota</taxon>
        <taxon>Agaricomycotina</taxon>
        <taxon>Agaricomycetes</taxon>
        <taxon>Agaricomycetidae</taxon>
        <taxon>Agaricales</taxon>
        <taxon>Tricholomatineae</taxon>
        <taxon>Lyophyllaceae</taxon>
        <taxon>Lyophyllum</taxon>
    </lineage>
</organism>
<dbReference type="OrthoDB" id="3367070at2759"/>
<protein>
    <submittedName>
        <fullName evidence="2">Uncharacterized protein</fullName>
    </submittedName>
</protein>
<name>A0A9P3UKM9_LYOSH</name>
<feature type="compositionally biased region" description="Basic and acidic residues" evidence="1">
    <location>
        <begin position="41"/>
        <end position="50"/>
    </location>
</feature>
<feature type="region of interest" description="Disordered" evidence="1">
    <location>
        <begin position="454"/>
        <end position="522"/>
    </location>
</feature>
<feature type="compositionally biased region" description="Polar residues" evidence="1">
    <location>
        <begin position="51"/>
        <end position="88"/>
    </location>
</feature>
<reference evidence="2" key="1">
    <citation type="submission" date="2022-07" db="EMBL/GenBank/DDBJ databases">
        <title>The genome of Lyophyllum shimeji provides insight into the initial evolution of ectomycorrhizal fungal genome.</title>
        <authorList>
            <person name="Kobayashi Y."/>
            <person name="Shibata T."/>
            <person name="Hirakawa H."/>
            <person name="Shigenobu S."/>
            <person name="Nishiyama T."/>
            <person name="Yamada A."/>
            <person name="Hasebe M."/>
            <person name="Kawaguchi M."/>
        </authorList>
    </citation>
    <scope>NUCLEOTIDE SEQUENCE</scope>
    <source>
        <strain evidence="2">AT787</strain>
    </source>
</reference>
<evidence type="ECO:0000313" key="3">
    <source>
        <dbReference type="Proteomes" id="UP001063166"/>
    </source>
</evidence>
<feature type="compositionally biased region" description="Polar residues" evidence="1">
    <location>
        <begin position="478"/>
        <end position="489"/>
    </location>
</feature>
<feature type="compositionally biased region" description="Low complexity" evidence="1">
    <location>
        <begin position="292"/>
        <end position="306"/>
    </location>
</feature>
<feature type="region of interest" description="Disordered" evidence="1">
    <location>
        <begin position="203"/>
        <end position="230"/>
    </location>
</feature>
<feature type="region of interest" description="Disordered" evidence="1">
    <location>
        <begin position="292"/>
        <end position="337"/>
    </location>
</feature>
<dbReference type="EMBL" id="BRPK01000005">
    <property type="protein sequence ID" value="GLB38304.1"/>
    <property type="molecule type" value="Genomic_DNA"/>
</dbReference>
<feature type="region of interest" description="Disordered" evidence="1">
    <location>
        <begin position="1"/>
        <end position="135"/>
    </location>
</feature>
<sequence length="608" mass="65485">MGFFSSRRAEDTEIYAPATTKDSNDKSVAHVIRSRFYGKNKGKERDDHRSTSFSASGASVAQTLSSPPPSSSAYIRQPSPLSKSQNAAKSAGPSILRVQLETKSLPPTPSRKSPYTSNMGPPPSPSPSRVSSAAALRHQNSNIVAPIPRQPTDNVTMTLAQRLNELAVANSEGLLNDDEYRLLRQDLFERFATSTTVPMEAPVVPVSRPRPRGASTSQEGNAIPRPLSNFQVEVNRTSSIRSKSSIGSGVASFLRRATSRRTPSGSNDYSDTSSIFSSASISSNFFKRGLSKKSSSSSVRTTTSRTQADAISISSRAGPGSPSDYSPHPPLSASRSTASIRRYATPPSSFPSRIIGIDAPRNSAFAGDMQDEEHVQTSAEIRQEIAAVEAEVRRLMDAFNGLEMTTLAKLQRHQGRLPLQENTAPTDSAWMLNAETRSQRRIVIADSDAASLKSATSAGTSASMARSAHSGSKARSKGSLNPSSLNAARTGSLHRKNSSSSVGSQEWKAGGRSNIPPVPALPASYGNLGVGSVSNVSLTRRMLQGTMNAVPENGPPMPDLKMEEGRTEKEMDDIRRRREEVSERYAARLEYLRAKLKGAQLHEKLARK</sequence>
<feature type="compositionally biased region" description="Low complexity" evidence="1">
    <location>
        <begin position="454"/>
        <end position="468"/>
    </location>
</feature>
<dbReference type="AlphaFoldDB" id="A0A9P3UKM9"/>